<dbReference type="Proteomes" id="UP001302349">
    <property type="component" value="Chromosome"/>
</dbReference>
<dbReference type="Gene3D" id="3.40.50.2000">
    <property type="entry name" value="Glycogen Phosphorylase B"/>
    <property type="match status" value="1"/>
</dbReference>
<proteinExistence type="predicted"/>
<reference evidence="1 2" key="1">
    <citation type="journal article" date="2023" name="Microbiol. Resour. Announc.">
        <title>Complete Genome Sequence of Imperialibacter roseus strain P4T.</title>
        <authorList>
            <person name="Tizabi D.R."/>
            <person name="Bachvaroff T."/>
            <person name="Hill R.T."/>
        </authorList>
    </citation>
    <scope>NUCLEOTIDE SEQUENCE [LARGE SCALE GENOMIC DNA]</scope>
    <source>
        <strain evidence="1 2">P4T</strain>
    </source>
</reference>
<dbReference type="GO" id="GO:0016757">
    <property type="term" value="F:glycosyltransferase activity"/>
    <property type="evidence" value="ECO:0007669"/>
    <property type="project" value="UniProtKB-KW"/>
</dbReference>
<evidence type="ECO:0000313" key="1">
    <source>
        <dbReference type="EMBL" id="WOK04324.1"/>
    </source>
</evidence>
<dbReference type="EMBL" id="CP136051">
    <property type="protein sequence ID" value="WOK04324.1"/>
    <property type="molecule type" value="Genomic_DNA"/>
</dbReference>
<keyword evidence="1" id="KW-0808">Transferase</keyword>
<keyword evidence="1" id="KW-0328">Glycosyltransferase</keyword>
<dbReference type="RefSeq" id="WP_317487137.1">
    <property type="nucleotide sequence ID" value="NZ_CP136051.1"/>
</dbReference>
<dbReference type="EC" id="2.4.-.-" evidence="1"/>
<accession>A0ABZ0IH01</accession>
<name>A0ABZ0IH01_9BACT</name>
<dbReference type="SUPFAM" id="SSF53756">
    <property type="entry name" value="UDP-Glycosyltransferase/glycogen phosphorylase"/>
    <property type="match status" value="1"/>
</dbReference>
<gene>
    <name evidence="1" type="ORF">RT717_14690</name>
</gene>
<sequence>MTRLANTNILVLSLPRHDERYTSTTWQISRELALDNNLILVDHPFTFAELLKGFHKPEIRKRILAYFKKPVIEKEGVKVLLPPFVWPINFLPRGIIYNLFSGLNHGLVARRINRFLKQSHIESLVYINSFDFYFPGLKKKLAIKPALSVYHCIDPMVKSFTLRHGPYLEQIAVEQSDMVISTAPALQKKFTDQGIENSFLVPNAANYKLFNKALAIKGAYHKSLAGIEGKVVGYLGNIERRTDFDLLHDAVEVLSDWNLVLAGPVEPGYVPEKVFDHPRIHFTGSCNHEEAPSVVARFDVAIIPFKCDEVSQGIYPLKLFEYLAAGKPVVSTNFNPEVLDSLGEVVEMGLTPEDFADKVLKAYASDDEEKQKHRALVASKNTWTHRARQFGTLIRFALEKQPKGNVSQRKDQKQPEA</sequence>
<protein>
    <submittedName>
        <fullName evidence="1">Glycosyltransferase</fullName>
        <ecNumber evidence="1">2.4.-.-</ecNumber>
    </submittedName>
</protein>
<organism evidence="1 2">
    <name type="scientific">Imperialibacter roseus</name>
    <dbReference type="NCBI Taxonomy" id="1324217"/>
    <lineage>
        <taxon>Bacteria</taxon>
        <taxon>Pseudomonadati</taxon>
        <taxon>Bacteroidota</taxon>
        <taxon>Cytophagia</taxon>
        <taxon>Cytophagales</taxon>
        <taxon>Flammeovirgaceae</taxon>
        <taxon>Imperialibacter</taxon>
    </lineage>
</organism>
<dbReference type="Pfam" id="PF13692">
    <property type="entry name" value="Glyco_trans_1_4"/>
    <property type="match status" value="1"/>
</dbReference>
<keyword evidence="2" id="KW-1185">Reference proteome</keyword>
<evidence type="ECO:0000313" key="2">
    <source>
        <dbReference type="Proteomes" id="UP001302349"/>
    </source>
</evidence>
<dbReference type="PANTHER" id="PTHR12526">
    <property type="entry name" value="GLYCOSYLTRANSFERASE"/>
    <property type="match status" value="1"/>
</dbReference>